<reference evidence="2" key="1">
    <citation type="submission" date="2021-04" db="EMBL/GenBank/DDBJ databases">
        <authorList>
            <person name="Rodrigo-Torres L."/>
            <person name="Arahal R. D."/>
            <person name="Lucena T."/>
        </authorList>
    </citation>
    <scope>NUCLEOTIDE SEQUENCE</scope>
    <source>
        <strain evidence="2">AS29M-1</strain>
    </source>
</reference>
<dbReference type="GO" id="GO:0016787">
    <property type="term" value="F:hydrolase activity"/>
    <property type="evidence" value="ECO:0007669"/>
    <property type="project" value="UniProtKB-KW"/>
</dbReference>
<proteinExistence type="predicted"/>
<dbReference type="CDD" id="cd18809">
    <property type="entry name" value="SF1_C_RecD"/>
    <property type="match status" value="1"/>
</dbReference>
<dbReference type="Pfam" id="PF13538">
    <property type="entry name" value="UvrD_C_2"/>
    <property type="match status" value="1"/>
</dbReference>
<keyword evidence="2" id="KW-0547">Nucleotide-binding</keyword>
<dbReference type="CDD" id="cd17933">
    <property type="entry name" value="DEXSc_RecD-like"/>
    <property type="match status" value="1"/>
</dbReference>
<gene>
    <name evidence="2" type="primary">recD2_1</name>
    <name evidence="2" type="ORF">CRYO30217_00478</name>
</gene>
<dbReference type="EC" id="3.6.4.12" evidence="2"/>
<evidence type="ECO:0000313" key="2">
    <source>
        <dbReference type="EMBL" id="CAG5077769.1"/>
    </source>
</evidence>
<dbReference type="Proteomes" id="UP000683507">
    <property type="component" value="Chromosome"/>
</dbReference>
<evidence type="ECO:0000313" key="3">
    <source>
        <dbReference type="Proteomes" id="UP000683507"/>
    </source>
</evidence>
<keyword evidence="2" id="KW-0067">ATP-binding</keyword>
<organism evidence="2 3">
    <name type="scientific">Parvicella tangerina</name>
    <dbReference type="NCBI Taxonomy" id="2829795"/>
    <lineage>
        <taxon>Bacteria</taxon>
        <taxon>Pseudomonadati</taxon>
        <taxon>Bacteroidota</taxon>
        <taxon>Flavobacteriia</taxon>
        <taxon>Flavobacteriales</taxon>
        <taxon>Parvicellaceae</taxon>
        <taxon>Parvicella</taxon>
    </lineage>
</organism>
<dbReference type="AlphaFoldDB" id="A0A916NPX9"/>
<dbReference type="RefSeq" id="WP_258540710.1">
    <property type="nucleotide sequence ID" value="NZ_OU015584.1"/>
</dbReference>
<sequence length="467" mass="52933">MEEFEGQLIHNLGFPPTPDQAKAANALARFVYSLNSQVGLILKGYAGTGKTSLIGALVKTLDQNKMKSVLLAPTGRAAKVLAGHSGKDAMTIHKKIYFQARVKGKITYRLGKNLHKNTLFIVDEASMIASENGLEFSDSRDLLDDLFRFVYNGFNCKLLFIGDTAQLPPVGSSFSPALDKQYLEGAYGIPFGSIQLKTVVRQGEDSGILYNATKLRVQMLQQDFNLKLEANHTDAIAIDGYTLQDELETAISQEGEENVIVICRSNKRSNLFNQNIRHRILYKEEEVATGDLMMVLKNNYFWIDPTSKISFIANGDSIEILRIKRTEKLYGFNFADVTAQFVDYPDEPEFDCKIILDAIMSDKASLSWEQQNELFNAIEEDYMDIRDKRKRMAKVMKSPYFNALQVKFAYSVTCHKSQGGQWPIVFIDQGFLPPDGIDYEYMRWLYTAITRATEKVYFVNFNPEFIV</sequence>
<dbReference type="SUPFAM" id="SSF52540">
    <property type="entry name" value="P-loop containing nucleoside triphosphate hydrolases"/>
    <property type="match status" value="1"/>
</dbReference>
<keyword evidence="2" id="KW-0347">Helicase</keyword>
<accession>A0A916NPX9</accession>
<name>A0A916NPX9_9FLAO</name>
<dbReference type="Gene3D" id="3.40.50.300">
    <property type="entry name" value="P-loop containing nucleotide triphosphate hydrolases"/>
    <property type="match status" value="2"/>
</dbReference>
<dbReference type="Pfam" id="PF13604">
    <property type="entry name" value="AAA_30"/>
    <property type="match status" value="1"/>
</dbReference>
<evidence type="ECO:0000259" key="1">
    <source>
        <dbReference type="Pfam" id="PF13538"/>
    </source>
</evidence>
<feature type="domain" description="UvrD-like helicase C-terminal" evidence="1">
    <location>
        <begin position="408"/>
        <end position="459"/>
    </location>
</feature>
<keyword evidence="3" id="KW-1185">Reference proteome</keyword>
<dbReference type="KEGG" id="ptan:CRYO30217_00478"/>
<protein>
    <submittedName>
        <fullName evidence="2">ATP-dependent RecD-like DNA helicase</fullName>
        <ecNumber evidence="2">3.6.4.12</ecNumber>
    </submittedName>
</protein>
<dbReference type="GO" id="GO:0003678">
    <property type="term" value="F:DNA helicase activity"/>
    <property type="evidence" value="ECO:0007669"/>
    <property type="project" value="UniProtKB-EC"/>
</dbReference>
<dbReference type="InterPro" id="IPR027417">
    <property type="entry name" value="P-loop_NTPase"/>
</dbReference>
<dbReference type="InterPro" id="IPR027785">
    <property type="entry name" value="UvrD-like_helicase_C"/>
</dbReference>
<keyword evidence="2" id="KW-0378">Hydrolase</keyword>
<dbReference type="EMBL" id="OU015584">
    <property type="protein sequence ID" value="CAG5077769.1"/>
    <property type="molecule type" value="Genomic_DNA"/>
</dbReference>